<feature type="compositionally biased region" description="Basic residues" evidence="3">
    <location>
        <begin position="253"/>
        <end position="273"/>
    </location>
</feature>
<feature type="region of interest" description="Disordered" evidence="3">
    <location>
        <begin position="428"/>
        <end position="543"/>
    </location>
</feature>
<gene>
    <name evidence="5" type="ORF">CCHL1392_LOCUS901</name>
    <name evidence="6" type="ORF">CCHL1392_LOCUS902</name>
</gene>
<feature type="domain" description="Bromo" evidence="4">
    <location>
        <begin position="51"/>
        <end position="123"/>
    </location>
</feature>
<feature type="region of interest" description="Disordered" evidence="3">
    <location>
        <begin position="1"/>
        <end position="26"/>
    </location>
</feature>
<dbReference type="EMBL" id="HBHD01001645">
    <property type="protein sequence ID" value="CAD9652226.1"/>
    <property type="molecule type" value="Transcribed_RNA"/>
</dbReference>
<dbReference type="EMBL" id="HBHD01001646">
    <property type="protein sequence ID" value="CAD9652227.1"/>
    <property type="molecule type" value="Transcribed_RNA"/>
</dbReference>
<dbReference type="CDD" id="cd04369">
    <property type="entry name" value="Bromodomain"/>
    <property type="match status" value="1"/>
</dbReference>
<reference evidence="5" key="1">
    <citation type="submission" date="2021-01" db="EMBL/GenBank/DDBJ databases">
        <authorList>
            <person name="Corre E."/>
            <person name="Pelletier E."/>
            <person name="Niang G."/>
            <person name="Scheremetjew M."/>
            <person name="Finn R."/>
            <person name="Kale V."/>
            <person name="Holt S."/>
            <person name="Cochrane G."/>
            <person name="Meng A."/>
            <person name="Brown T."/>
            <person name="Cohen L."/>
        </authorList>
    </citation>
    <scope>NUCLEOTIDE SEQUENCE</scope>
    <source>
        <strain evidence="5">SAG 11-48b</strain>
    </source>
</reference>
<accession>A0A6T5TVW3</accession>
<evidence type="ECO:0000313" key="5">
    <source>
        <dbReference type="EMBL" id="CAD9652226.1"/>
    </source>
</evidence>
<feature type="compositionally biased region" description="Low complexity" evidence="3">
    <location>
        <begin position="528"/>
        <end position="541"/>
    </location>
</feature>
<keyword evidence="1 2" id="KW-0103">Bromodomain</keyword>
<dbReference type="GO" id="GO:0051123">
    <property type="term" value="P:RNA polymerase II preinitiation complex assembly"/>
    <property type="evidence" value="ECO:0007669"/>
    <property type="project" value="TreeGrafter"/>
</dbReference>
<dbReference type="InterPro" id="IPR040240">
    <property type="entry name" value="TAF1"/>
</dbReference>
<feature type="compositionally biased region" description="Basic and acidic residues" evidence="3">
    <location>
        <begin position="499"/>
        <end position="508"/>
    </location>
</feature>
<name>A0A6T5TVW3_9CHLO</name>
<evidence type="ECO:0000259" key="4">
    <source>
        <dbReference type="PROSITE" id="PS50014"/>
    </source>
</evidence>
<dbReference type="PANTHER" id="PTHR13900:SF0">
    <property type="entry name" value="TRANSCRIPTION INITIATION FACTOR TFIID SUBUNIT 1"/>
    <property type="match status" value="1"/>
</dbReference>
<dbReference type="InterPro" id="IPR001487">
    <property type="entry name" value="Bromodomain"/>
</dbReference>
<dbReference type="InterPro" id="IPR036427">
    <property type="entry name" value="Bromodomain-like_sf"/>
</dbReference>
<dbReference type="PANTHER" id="PTHR13900">
    <property type="entry name" value="TRANSCRIPTION INITIATION FACTOR TFIID"/>
    <property type="match status" value="1"/>
</dbReference>
<dbReference type="SUPFAM" id="SSF47370">
    <property type="entry name" value="Bromodomain"/>
    <property type="match status" value="1"/>
</dbReference>
<dbReference type="GO" id="GO:0004402">
    <property type="term" value="F:histone acetyltransferase activity"/>
    <property type="evidence" value="ECO:0007669"/>
    <property type="project" value="InterPro"/>
</dbReference>
<dbReference type="SMART" id="SM00297">
    <property type="entry name" value="BROMO"/>
    <property type="match status" value="1"/>
</dbReference>
<evidence type="ECO:0000313" key="6">
    <source>
        <dbReference type="EMBL" id="CAD9652227.1"/>
    </source>
</evidence>
<proteinExistence type="predicted"/>
<dbReference type="Gene3D" id="1.20.920.10">
    <property type="entry name" value="Bromodomain-like"/>
    <property type="match status" value="1"/>
</dbReference>
<feature type="compositionally biased region" description="Polar residues" evidence="3">
    <location>
        <begin position="428"/>
        <end position="437"/>
    </location>
</feature>
<protein>
    <recommendedName>
        <fullName evidence="4">Bromo domain-containing protein</fullName>
    </recommendedName>
</protein>
<feature type="compositionally biased region" description="Acidic residues" evidence="3">
    <location>
        <begin position="225"/>
        <end position="247"/>
    </location>
</feature>
<feature type="region of interest" description="Disordered" evidence="3">
    <location>
        <begin position="225"/>
        <end position="289"/>
    </location>
</feature>
<evidence type="ECO:0000256" key="3">
    <source>
        <dbReference type="SAM" id="MobiDB-lite"/>
    </source>
</evidence>
<organism evidence="5">
    <name type="scientific">Chlamydomonas chlamydogama</name>
    <dbReference type="NCBI Taxonomy" id="225041"/>
    <lineage>
        <taxon>Eukaryota</taxon>
        <taxon>Viridiplantae</taxon>
        <taxon>Chlorophyta</taxon>
        <taxon>core chlorophytes</taxon>
        <taxon>Chlorophyceae</taxon>
        <taxon>CS clade</taxon>
        <taxon>Chlamydomonadales</taxon>
        <taxon>Chlamydomonadaceae</taxon>
        <taxon>Chlamydomonas</taxon>
    </lineage>
</organism>
<dbReference type="AlphaFoldDB" id="A0A6T5TVW3"/>
<dbReference type="Pfam" id="PF00439">
    <property type="entry name" value="Bromodomain"/>
    <property type="match status" value="1"/>
</dbReference>
<evidence type="ECO:0000256" key="1">
    <source>
        <dbReference type="ARBA" id="ARBA00023117"/>
    </source>
</evidence>
<sequence length="744" mass="79765">MFASHKGAGVSKEDKSGDDAALSLGSGHAQQTEARAALNAALKDVVGSMMCSCEHADVFQGHVSTAQVPDYHSYVDPKNEVGVDDIMAKLDKQSYASVHSFRRDFEQILANALAYNSAGHGRLAYRPVINWAQDLLDCCCQELESHHKELAALEAAAKTRMPGGIGQRRPWPIKVEPVTPSSPPACALSPMSSLEALVAACKLAAEQEGLDKEEHHYYEDIMAEEDQEREEAEEADPEVAEEEEEDTAPPPKQAHKAHHNHGHHHGHTRHHSSARAAAPGSPPRSAPAAAVAATAAAAAATHLPCSADCTPKYRRHKSKVFIRPNKVVYLPTTFMEEHFDPACLPINCEMVVETDEGEQPDKHMVTIKAVPRQGLSTMYCMTNVMKFQQQYLNWQILNWTKIDDHHIKIHLQGPEGTPHKEVELDKTSAVSRGTSTVPVPATKAPSRVPLQRTPAAMAVTLEPSLKRKSDAGLPGSRLSGRTAGSLPVPIASPPPVQTQRKEACEDGTKGSPHVRNMRSSSGFFTRDSPQSGSSSPSSGQQHMIAAAPAVQLSPANSGGTSGGTEGVSAQLDDPQLRSHMTASLHHQFSLPNTHMSGRAELPLWTMPRSVSADVALRSGSLQSFDDFVDMNSQLTLALQTLHSSVTTPQHAVIMLKQLAAHHSGTHAAMQGTHIAAHLPGALCLTHPAMQHGLVDGSGMSAFKRYKVDPSPSTCGTGAPATPKQEAMVIDSLCMNPAPHAAAEI</sequence>
<dbReference type="PROSITE" id="PS50014">
    <property type="entry name" value="BROMODOMAIN_2"/>
    <property type="match status" value="1"/>
</dbReference>
<dbReference type="GO" id="GO:0016251">
    <property type="term" value="F:RNA polymerase II general transcription initiation factor activity"/>
    <property type="evidence" value="ECO:0007669"/>
    <property type="project" value="InterPro"/>
</dbReference>
<dbReference type="GO" id="GO:0005669">
    <property type="term" value="C:transcription factor TFIID complex"/>
    <property type="evidence" value="ECO:0007669"/>
    <property type="project" value="InterPro"/>
</dbReference>
<dbReference type="GO" id="GO:0017025">
    <property type="term" value="F:TBP-class protein binding"/>
    <property type="evidence" value="ECO:0007669"/>
    <property type="project" value="InterPro"/>
</dbReference>
<evidence type="ECO:0000256" key="2">
    <source>
        <dbReference type="PROSITE-ProRule" id="PRU00035"/>
    </source>
</evidence>